<dbReference type="AlphaFoldDB" id="C5CIE9"/>
<dbReference type="HOGENOM" id="CLU_148086_0_0_0"/>
<dbReference type="Gene3D" id="3.10.530.10">
    <property type="entry name" value="CPE0013-like"/>
    <property type="match status" value="1"/>
</dbReference>
<name>C5CIE9_KOSOT</name>
<dbReference type="OrthoDB" id="9811531at2"/>
<dbReference type="eggNOG" id="COG3862">
    <property type="taxonomic scope" value="Bacteria"/>
</dbReference>
<reference evidence="1 2" key="1">
    <citation type="submission" date="2009-06" db="EMBL/GenBank/DDBJ databases">
        <title>Complete sequence of Thermotogales bacterium TBF 19.5.1.</title>
        <authorList>
            <consortium name="US DOE Joint Genome Institute"/>
            <person name="Lucas S."/>
            <person name="Copeland A."/>
            <person name="Lapidus A."/>
            <person name="Glavina del Rio T."/>
            <person name="Tice H."/>
            <person name="Bruce D."/>
            <person name="Goodwin L."/>
            <person name="Pitluck S."/>
            <person name="Chertkov O."/>
            <person name="Brettin T."/>
            <person name="Detter J.C."/>
            <person name="Han C."/>
            <person name="Schmutz J."/>
            <person name="Larimer F."/>
            <person name="Land M."/>
            <person name="Hauser L."/>
            <person name="Kyrpides N."/>
            <person name="Ovchinnikova G."/>
            <person name="Noll K."/>
        </authorList>
    </citation>
    <scope>NUCLEOTIDE SEQUENCE [LARGE SCALE GENOMIC DNA]</scope>
    <source>
        <strain evidence="2">ATCC BAA-1733 / DSM 21960 / TBF 19.5.1</strain>
    </source>
</reference>
<evidence type="ECO:0000313" key="2">
    <source>
        <dbReference type="Proteomes" id="UP000002382"/>
    </source>
</evidence>
<dbReference type="STRING" id="521045.Kole_0157"/>
<dbReference type="KEGG" id="kol:Kole_0157"/>
<dbReference type="Pfam" id="PF07892">
    <property type="entry name" value="DUF1667"/>
    <property type="match status" value="1"/>
</dbReference>
<dbReference type="EMBL" id="CP001634">
    <property type="protein sequence ID" value="ACR78883.1"/>
    <property type="molecule type" value="Genomic_DNA"/>
</dbReference>
<evidence type="ECO:0000313" key="1">
    <source>
        <dbReference type="EMBL" id="ACR78883.1"/>
    </source>
</evidence>
<evidence type="ECO:0008006" key="3">
    <source>
        <dbReference type="Google" id="ProtNLM"/>
    </source>
</evidence>
<proteinExistence type="predicted"/>
<dbReference type="InterPro" id="IPR036593">
    <property type="entry name" value="CPE0013-like_sf"/>
</dbReference>
<dbReference type="InterPro" id="IPR012460">
    <property type="entry name" value="DUF1667"/>
</dbReference>
<reference evidence="1 2" key="2">
    <citation type="journal article" date="2011" name="J. Bacteriol.">
        <title>Genome Sequence of Kosmotoga olearia Strain TBF 19.5.1, a Thermophilic Bacterium with a Wide Growth Temperature Range, Isolated from the Troll B Oil Platform in the North Sea.</title>
        <authorList>
            <person name="Swithers K.S."/>
            <person name="Dipippo J.L."/>
            <person name="Bruce D.C."/>
            <person name="Detter C."/>
            <person name="Tapia R."/>
            <person name="Han S."/>
            <person name="Goodwin L.A."/>
            <person name="Han J."/>
            <person name="Woyke T."/>
            <person name="Pitluck S."/>
            <person name="Pennacchio L."/>
            <person name="Nolan M."/>
            <person name="Mikhailova N."/>
            <person name="Land M.L."/>
            <person name="Nesbo C.L."/>
            <person name="Gogarten J.P."/>
            <person name="Noll K.M."/>
        </authorList>
    </citation>
    <scope>NUCLEOTIDE SEQUENCE [LARGE SCALE GENOMIC DNA]</scope>
    <source>
        <strain evidence="2">ATCC BAA-1733 / DSM 21960 / TBF 19.5.1</strain>
    </source>
</reference>
<dbReference type="RefSeq" id="WP_012744671.1">
    <property type="nucleotide sequence ID" value="NC_012785.1"/>
</dbReference>
<protein>
    <recommendedName>
        <fullName evidence="3">DUF1667 domain-containing protein</fullName>
    </recommendedName>
</protein>
<dbReference type="SUPFAM" id="SSF160148">
    <property type="entry name" value="CPE0013-like"/>
    <property type="match status" value="1"/>
</dbReference>
<dbReference type="Proteomes" id="UP000002382">
    <property type="component" value="Chromosome"/>
</dbReference>
<dbReference type="PANTHER" id="PTHR39450:SF1">
    <property type="entry name" value="DUF1667 DOMAIN-CONTAINING PROTEIN"/>
    <property type="match status" value="1"/>
</dbReference>
<organism evidence="1 2">
    <name type="scientific">Kosmotoga olearia (strain ATCC BAA-1733 / DSM 21960 / TBF 19.5.1)</name>
    <dbReference type="NCBI Taxonomy" id="521045"/>
    <lineage>
        <taxon>Bacteria</taxon>
        <taxon>Thermotogati</taxon>
        <taxon>Thermotogota</taxon>
        <taxon>Thermotogae</taxon>
        <taxon>Kosmotogales</taxon>
        <taxon>Kosmotogaceae</taxon>
        <taxon>Kosmotoga</taxon>
    </lineage>
</organism>
<keyword evidence="2" id="KW-1185">Reference proteome</keyword>
<accession>C5CIE9</accession>
<dbReference type="PANTHER" id="PTHR39450">
    <property type="entry name" value="MOLYBDOPTERIN OXIDOREDUCTASE, 4FE-4S CLUSTER-BINDING SUBUNIT"/>
    <property type="match status" value="1"/>
</dbReference>
<sequence length="121" mass="13384">MKGHITCVLCPLGCRISISEKNGEYKIEGNRCPRGKQYAIDELVSPKRVLTTNVKVVDGELELVSVKTSRPINKDIIINKMKEIKRVAVKAPVKVGDVIVEDLDGKGTALIATRNVRKRSE</sequence>
<gene>
    <name evidence="1" type="ordered locus">Kole_0157</name>
</gene>